<dbReference type="AlphaFoldDB" id="A0A484FY90"/>
<name>A0A484FY90_COLOR</name>
<reference evidence="3" key="1">
    <citation type="journal article" date="2013" name="New Phytol.">
        <title>Comparative genomic and transcriptomic analyses reveal the hemibiotrophic stage shift of Colletotrichum fungi.</title>
        <authorList>
            <person name="Gan P."/>
            <person name="Ikeda K."/>
            <person name="Irieda H."/>
            <person name="Narusaka M."/>
            <person name="O'Connell R.J."/>
            <person name="Narusaka Y."/>
            <person name="Takano Y."/>
            <person name="Kubo Y."/>
            <person name="Shirasu K."/>
        </authorList>
    </citation>
    <scope>NUCLEOTIDE SEQUENCE [LARGE SCALE GENOMIC DNA]</scope>
    <source>
        <strain evidence="3">104-T / ATCC 96160 / CBS 514.97 / LARS 414 / MAFF 240422</strain>
    </source>
</reference>
<evidence type="ECO:0000313" key="2">
    <source>
        <dbReference type="EMBL" id="TDZ22906.1"/>
    </source>
</evidence>
<accession>A0A484FY90</accession>
<evidence type="ECO:0000256" key="1">
    <source>
        <dbReference type="SAM" id="MobiDB-lite"/>
    </source>
</evidence>
<feature type="region of interest" description="Disordered" evidence="1">
    <location>
        <begin position="64"/>
        <end position="90"/>
    </location>
</feature>
<reference evidence="3" key="2">
    <citation type="journal article" date="2019" name="Mol. Plant Microbe Interact.">
        <title>Genome sequence resources for four phytopathogenic fungi from the Colletotrichum orbiculare species complex.</title>
        <authorList>
            <person name="Gan P."/>
            <person name="Tsushima A."/>
            <person name="Narusaka M."/>
            <person name="Narusaka Y."/>
            <person name="Takano Y."/>
            <person name="Kubo Y."/>
            <person name="Shirasu K."/>
        </authorList>
    </citation>
    <scope>GENOME REANNOTATION</scope>
    <source>
        <strain evidence="3">104-T / ATCC 96160 / CBS 514.97 / LARS 414 / MAFF 240422</strain>
    </source>
</reference>
<feature type="region of interest" description="Disordered" evidence="1">
    <location>
        <begin position="1"/>
        <end position="33"/>
    </location>
</feature>
<sequence length="90" mass="10221">MQMLRSSGRRRSPAEGGHQPKEVTSRRSQASQVRSVLLTRDCHRGYGLVEEDLTWLPPRLHRASNEGEGFSASRLRHNKQAVPDLCPDSW</sequence>
<organism evidence="2 3">
    <name type="scientific">Colletotrichum orbiculare (strain 104-T / ATCC 96160 / CBS 514.97 / LARS 414 / MAFF 240422)</name>
    <name type="common">Cucumber anthracnose fungus</name>
    <name type="synonym">Colletotrichum lagenarium</name>
    <dbReference type="NCBI Taxonomy" id="1213857"/>
    <lineage>
        <taxon>Eukaryota</taxon>
        <taxon>Fungi</taxon>
        <taxon>Dikarya</taxon>
        <taxon>Ascomycota</taxon>
        <taxon>Pezizomycotina</taxon>
        <taxon>Sordariomycetes</taxon>
        <taxon>Hypocreomycetidae</taxon>
        <taxon>Glomerellales</taxon>
        <taxon>Glomerellaceae</taxon>
        <taxon>Colletotrichum</taxon>
        <taxon>Colletotrichum orbiculare species complex</taxon>
    </lineage>
</organism>
<dbReference type="Proteomes" id="UP000014480">
    <property type="component" value="Unassembled WGS sequence"/>
</dbReference>
<gene>
    <name evidence="2" type="ORF">Cob_v004227</name>
</gene>
<keyword evidence="3" id="KW-1185">Reference proteome</keyword>
<evidence type="ECO:0000313" key="3">
    <source>
        <dbReference type="Proteomes" id="UP000014480"/>
    </source>
</evidence>
<comment type="caution">
    <text evidence="2">The sequence shown here is derived from an EMBL/GenBank/DDBJ whole genome shotgun (WGS) entry which is preliminary data.</text>
</comment>
<protein>
    <submittedName>
        <fullName evidence="2">Uncharacterized protein</fullName>
    </submittedName>
</protein>
<proteinExistence type="predicted"/>
<dbReference type="EMBL" id="AMCV02000009">
    <property type="protein sequence ID" value="TDZ22906.1"/>
    <property type="molecule type" value="Genomic_DNA"/>
</dbReference>